<accession>A0A485L3V3</accession>
<dbReference type="OrthoDB" id="72545at2759"/>
<protein>
    <submittedName>
        <fullName evidence="3">Aste57867_15329 protein</fullName>
    </submittedName>
</protein>
<evidence type="ECO:0000313" key="2">
    <source>
        <dbReference type="EMBL" id="KAF0693755.1"/>
    </source>
</evidence>
<reference evidence="2" key="2">
    <citation type="submission" date="2019-06" db="EMBL/GenBank/DDBJ databases">
        <title>Genomics analysis of Aphanomyces spp. identifies a new class of oomycete effector associated with host adaptation.</title>
        <authorList>
            <person name="Gaulin E."/>
        </authorList>
    </citation>
    <scope>NUCLEOTIDE SEQUENCE</scope>
    <source>
        <strain evidence="2">CBS 578.67</strain>
    </source>
</reference>
<proteinExistence type="predicted"/>
<keyword evidence="4" id="KW-1185">Reference proteome</keyword>
<dbReference type="EMBL" id="VJMH01005648">
    <property type="protein sequence ID" value="KAF0693755.1"/>
    <property type="molecule type" value="Genomic_DNA"/>
</dbReference>
<evidence type="ECO:0000256" key="1">
    <source>
        <dbReference type="SAM" id="SignalP"/>
    </source>
</evidence>
<dbReference type="Proteomes" id="UP000332933">
    <property type="component" value="Unassembled WGS sequence"/>
</dbReference>
<evidence type="ECO:0000313" key="3">
    <source>
        <dbReference type="EMBL" id="VFT92138.1"/>
    </source>
</evidence>
<keyword evidence="1" id="KW-0732">Signal</keyword>
<dbReference type="EMBL" id="CAADRA010005669">
    <property type="protein sequence ID" value="VFT92138.1"/>
    <property type="molecule type" value="Genomic_DNA"/>
</dbReference>
<gene>
    <name evidence="3" type="primary">Aste57867_15329</name>
    <name evidence="2" type="ORF">As57867_015273</name>
    <name evidence="3" type="ORF">ASTE57867_15329</name>
</gene>
<name>A0A485L3V3_9STRA</name>
<organism evidence="3 4">
    <name type="scientific">Aphanomyces stellatus</name>
    <dbReference type="NCBI Taxonomy" id="120398"/>
    <lineage>
        <taxon>Eukaryota</taxon>
        <taxon>Sar</taxon>
        <taxon>Stramenopiles</taxon>
        <taxon>Oomycota</taxon>
        <taxon>Saprolegniomycetes</taxon>
        <taxon>Saprolegniales</taxon>
        <taxon>Verrucalvaceae</taxon>
        <taxon>Aphanomyces</taxon>
    </lineage>
</organism>
<dbReference type="AlphaFoldDB" id="A0A485L3V3"/>
<reference evidence="3 4" key="1">
    <citation type="submission" date="2019-03" db="EMBL/GenBank/DDBJ databases">
        <authorList>
            <person name="Gaulin E."/>
            <person name="Dumas B."/>
        </authorList>
    </citation>
    <scope>NUCLEOTIDE SEQUENCE [LARGE SCALE GENOMIC DNA]</scope>
    <source>
        <strain evidence="3">CBS 568.67</strain>
    </source>
</reference>
<feature type="chain" id="PRO_5036116318" evidence="1">
    <location>
        <begin position="29"/>
        <end position="393"/>
    </location>
</feature>
<sequence length="393" mass="40012">MLHIPFHQLQMKLFTFVASLALVNSAVAQSTPTCSSLADPGNAMYTSYIQSIASVPVLKQLLPDTWLTCVGSLDPKAVATALTSSALTQPTCVASLAFIGTLTSSPSALNISTKDLLTGQVSDASIQALCTPLTTSLVPCINTAILPAVLKQINANACCAGMVNDIKSWVGETPDVFLPKLINLVVDVPCSTQAPGLDGAASQTCTSSWLQSVAKITDTNAALVAAVQVPNNQGCPMAQGNPFTTTSGATATIFTKPVAPGACVQPVDDLLGYVRKWPVVKSTATVSDLFEDGKCVKGSDVATLIGASSAADIATKFSLKANEAALVAQLVNASSCLHITNGGLQSCAFAGSLKRAVAGSSTPAPTTAANVKSGASLATASMVATTLALVSMF</sequence>
<feature type="signal peptide" evidence="1">
    <location>
        <begin position="1"/>
        <end position="28"/>
    </location>
</feature>
<evidence type="ECO:0000313" key="4">
    <source>
        <dbReference type="Proteomes" id="UP000332933"/>
    </source>
</evidence>